<gene>
    <name evidence="8" type="ORF">EDI28_21860</name>
</gene>
<dbReference type="EMBL" id="RJLM01000014">
    <property type="protein sequence ID" value="RWX53462.1"/>
    <property type="molecule type" value="Genomic_DNA"/>
</dbReference>
<comment type="subcellular location">
    <subcellularLocation>
        <location evidence="1">Cell membrane</location>
        <topology evidence="1">Multi-pass membrane protein</topology>
    </subcellularLocation>
</comment>
<keyword evidence="9" id="KW-1185">Reference proteome</keyword>
<reference evidence="8 9" key="1">
    <citation type="submission" date="2018-11" db="EMBL/GenBank/DDBJ databases">
        <title>Photobacterium sp. BEI247 sp. nov., a marine bacterium isolated from Yongle Blue Hole in the South China Sea.</title>
        <authorList>
            <person name="Wang X."/>
        </authorList>
    </citation>
    <scope>NUCLEOTIDE SEQUENCE [LARGE SCALE GENOMIC DNA]</scope>
    <source>
        <strain evidence="9">BEI247</strain>
    </source>
</reference>
<keyword evidence="6 7" id="KW-0472">Membrane</keyword>
<evidence type="ECO:0008006" key="10">
    <source>
        <dbReference type="Google" id="ProtNLM"/>
    </source>
</evidence>
<feature type="transmembrane region" description="Helical" evidence="7">
    <location>
        <begin position="63"/>
        <end position="95"/>
    </location>
</feature>
<dbReference type="OrthoDB" id="5297929at2"/>
<dbReference type="RefSeq" id="WP_128785974.1">
    <property type="nucleotide sequence ID" value="NZ_RJLM01000014.1"/>
</dbReference>
<keyword evidence="5 7" id="KW-1133">Transmembrane helix</keyword>
<keyword evidence="4 7" id="KW-0812">Transmembrane</keyword>
<dbReference type="Pfam" id="PF01891">
    <property type="entry name" value="CbiM"/>
    <property type="match status" value="1"/>
</dbReference>
<evidence type="ECO:0000256" key="6">
    <source>
        <dbReference type="ARBA" id="ARBA00023136"/>
    </source>
</evidence>
<dbReference type="GO" id="GO:0005886">
    <property type="term" value="C:plasma membrane"/>
    <property type="evidence" value="ECO:0007669"/>
    <property type="project" value="UniProtKB-SubCell"/>
</dbReference>
<dbReference type="InterPro" id="IPR002751">
    <property type="entry name" value="CbiM/NikMN"/>
</dbReference>
<evidence type="ECO:0000313" key="9">
    <source>
        <dbReference type="Proteomes" id="UP000287563"/>
    </source>
</evidence>
<sequence length="219" mass="24794">MTTLQWAGALIWLAIVVIGFPREFWPKFRSEKDYQHLVLASIVMLCLLWGLRAGIAEGLQVHFLALTVLVLSHGWQIAGLIGSIPIVIFAVLGVINWPDAGLYALTGVIVPAIFSFGVFLFSYRFMARHLFIYIFIAAFLNGALTMVIHLLLTSGWMYIGFDYSWAYIVDNYLVLLPLLVFPEALINGMAITLLVVYKPEWVRTFADRDYIYPANNKDK</sequence>
<comment type="caution">
    <text evidence="8">The sequence shown here is derived from an EMBL/GenBank/DDBJ whole genome shotgun (WGS) entry which is preliminary data.</text>
</comment>
<feature type="transmembrane region" description="Helical" evidence="7">
    <location>
        <begin position="172"/>
        <end position="197"/>
    </location>
</feature>
<feature type="transmembrane region" description="Helical" evidence="7">
    <location>
        <begin position="130"/>
        <end position="152"/>
    </location>
</feature>
<accession>A0A3S4TIN6</accession>
<dbReference type="AlphaFoldDB" id="A0A3S4TIN6"/>
<evidence type="ECO:0000256" key="7">
    <source>
        <dbReference type="SAM" id="Phobius"/>
    </source>
</evidence>
<organism evidence="8 9">
    <name type="scientific">Photobacterium chitinilyticum</name>
    <dbReference type="NCBI Taxonomy" id="2485123"/>
    <lineage>
        <taxon>Bacteria</taxon>
        <taxon>Pseudomonadati</taxon>
        <taxon>Pseudomonadota</taxon>
        <taxon>Gammaproteobacteria</taxon>
        <taxon>Vibrionales</taxon>
        <taxon>Vibrionaceae</taxon>
        <taxon>Photobacterium</taxon>
    </lineage>
</organism>
<name>A0A3S4TIN6_9GAMM</name>
<proteinExistence type="predicted"/>
<keyword evidence="3" id="KW-1003">Cell membrane</keyword>
<evidence type="ECO:0000256" key="5">
    <source>
        <dbReference type="ARBA" id="ARBA00022989"/>
    </source>
</evidence>
<feature type="transmembrane region" description="Helical" evidence="7">
    <location>
        <begin position="35"/>
        <end position="51"/>
    </location>
</feature>
<feature type="transmembrane region" description="Helical" evidence="7">
    <location>
        <begin position="101"/>
        <end position="123"/>
    </location>
</feature>
<protein>
    <recommendedName>
        <fullName evidence="10">Energy-coupling factor ABC transporter permease</fullName>
    </recommendedName>
</protein>
<evidence type="ECO:0000313" key="8">
    <source>
        <dbReference type="EMBL" id="RWX53462.1"/>
    </source>
</evidence>
<evidence type="ECO:0000256" key="1">
    <source>
        <dbReference type="ARBA" id="ARBA00004651"/>
    </source>
</evidence>
<dbReference type="Proteomes" id="UP000287563">
    <property type="component" value="Unassembled WGS sequence"/>
</dbReference>
<evidence type="ECO:0000256" key="3">
    <source>
        <dbReference type="ARBA" id="ARBA00022475"/>
    </source>
</evidence>
<keyword evidence="2" id="KW-0813">Transport</keyword>
<evidence type="ECO:0000256" key="2">
    <source>
        <dbReference type="ARBA" id="ARBA00022448"/>
    </source>
</evidence>
<evidence type="ECO:0000256" key="4">
    <source>
        <dbReference type="ARBA" id="ARBA00022692"/>
    </source>
</evidence>
<dbReference type="GO" id="GO:0000041">
    <property type="term" value="P:transition metal ion transport"/>
    <property type="evidence" value="ECO:0007669"/>
    <property type="project" value="InterPro"/>
</dbReference>